<keyword evidence="1" id="KW-0812">Transmembrane</keyword>
<accession>A0A6S6QYM4</accession>
<keyword evidence="1" id="KW-0472">Membrane</keyword>
<evidence type="ECO:0000256" key="1">
    <source>
        <dbReference type="SAM" id="Phobius"/>
    </source>
</evidence>
<evidence type="ECO:0000313" key="2">
    <source>
        <dbReference type="EMBL" id="BCJ92180.1"/>
    </source>
</evidence>
<dbReference type="KEGG" id="tso:IZ6_29150"/>
<name>A0A6S6QYM4_9HYPH</name>
<dbReference type="RefSeq" id="WP_222875774.1">
    <property type="nucleotide sequence ID" value="NZ_AP023361.1"/>
</dbReference>
<gene>
    <name evidence="2" type="ORF">IZ6_29150</name>
</gene>
<dbReference type="AlphaFoldDB" id="A0A6S6QYM4"/>
<dbReference type="Proteomes" id="UP000515317">
    <property type="component" value="Chromosome"/>
</dbReference>
<keyword evidence="1" id="KW-1133">Transmembrane helix</keyword>
<protein>
    <submittedName>
        <fullName evidence="2">Uncharacterized protein</fullName>
    </submittedName>
</protein>
<organism evidence="2 3">
    <name type="scientific">Terrihabitans soli</name>
    <dbReference type="NCBI Taxonomy" id="708113"/>
    <lineage>
        <taxon>Bacteria</taxon>
        <taxon>Pseudomonadati</taxon>
        <taxon>Pseudomonadota</taxon>
        <taxon>Alphaproteobacteria</taxon>
        <taxon>Hyphomicrobiales</taxon>
        <taxon>Terrihabitans</taxon>
    </lineage>
</organism>
<keyword evidence="3" id="KW-1185">Reference proteome</keyword>
<feature type="transmembrane region" description="Helical" evidence="1">
    <location>
        <begin position="64"/>
        <end position="87"/>
    </location>
</feature>
<proteinExistence type="predicted"/>
<sequence>MRFIIRLVGVVLFAAAFVILVIDGTRSIAGNALYLSSLAEGIDLLWPGGVDTIRSLFGGAWDPIGAWLFDRAAFVVLGLLGLGLMLLGRAPPQYVRPLPKRY</sequence>
<evidence type="ECO:0000313" key="3">
    <source>
        <dbReference type="Proteomes" id="UP000515317"/>
    </source>
</evidence>
<dbReference type="EMBL" id="AP023361">
    <property type="protein sequence ID" value="BCJ92180.1"/>
    <property type="molecule type" value="Genomic_DNA"/>
</dbReference>
<reference evidence="2 3" key="1">
    <citation type="submission" date="2020-08" db="EMBL/GenBank/DDBJ databases">
        <title>Genome sequence of Rhizobiales bacterium strain IZ6.</title>
        <authorList>
            <person name="Nakai R."/>
            <person name="Naganuma T."/>
        </authorList>
    </citation>
    <scope>NUCLEOTIDE SEQUENCE [LARGE SCALE GENOMIC DNA]</scope>
    <source>
        <strain evidence="2 3">IZ6</strain>
    </source>
</reference>